<dbReference type="PROSITE" id="PS00397">
    <property type="entry name" value="RECOMBINASES_1"/>
    <property type="match status" value="1"/>
</dbReference>
<dbReference type="Gene3D" id="3.40.50.1390">
    <property type="entry name" value="Resolvase, N-terminal catalytic domain"/>
    <property type="match status" value="1"/>
</dbReference>
<evidence type="ECO:0000256" key="4">
    <source>
        <dbReference type="PIRSR" id="PIRSR606118-50"/>
    </source>
</evidence>
<dbReference type="InterPro" id="IPR006119">
    <property type="entry name" value="Resolv_N"/>
</dbReference>
<dbReference type="Proteomes" id="UP000193083">
    <property type="component" value="Unassembled WGS sequence"/>
</dbReference>
<dbReference type="GO" id="GO:0003677">
    <property type="term" value="F:DNA binding"/>
    <property type="evidence" value="ECO:0007669"/>
    <property type="project" value="UniProtKB-KW"/>
</dbReference>
<evidence type="ECO:0000256" key="3">
    <source>
        <dbReference type="ARBA" id="ARBA00023172"/>
    </source>
</evidence>
<dbReference type="InterPro" id="IPR036162">
    <property type="entry name" value="Resolvase-like_N_sf"/>
</dbReference>
<dbReference type="GO" id="GO:0000150">
    <property type="term" value="F:DNA strand exchange activity"/>
    <property type="evidence" value="ECO:0007669"/>
    <property type="project" value="InterPro"/>
</dbReference>
<dbReference type="InterPro" id="IPR050639">
    <property type="entry name" value="SSR_resolvase"/>
</dbReference>
<evidence type="ECO:0000256" key="2">
    <source>
        <dbReference type="ARBA" id="ARBA00023125"/>
    </source>
</evidence>
<evidence type="ECO:0000256" key="5">
    <source>
        <dbReference type="PROSITE-ProRule" id="PRU10137"/>
    </source>
</evidence>
<protein>
    <submittedName>
        <fullName evidence="7">Site-specific DNA recombinase</fullName>
    </submittedName>
</protein>
<dbReference type="SUPFAM" id="SSF53041">
    <property type="entry name" value="Resolvase-like"/>
    <property type="match status" value="1"/>
</dbReference>
<gene>
    <name evidence="7" type="ORF">SAMN02982922_1002</name>
</gene>
<dbReference type="PANTHER" id="PTHR30461:SF2">
    <property type="entry name" value="SERINE RECOMBINASE PINE-RELATED"/>
    <property type="match status" value="1"/>
</dbReference>
<dbReference type="InterPro" id="IPR006118">
    <property type="entry name" value="Recombinase_CS"/>
</dbReference>
<dbReference type="AlphaFoldDB" id="A0A1X7MZ30"/>
<reference evidence="8" key="1">
    <citation type="submission" date="2017-04" db="EMBL/GenBank/DDBJ databases">
        <authorList>
            <person name="Varghese N."/>
            <person name="Submissions S."/>
        </authorList>
    </citation>
    <scope>NUCLEOTIDE SEQUENCE [LARGE SCALE GENOMIC DNA]</scope>
    <source>
        <strain evidence="8">B5P</strain>
    </source>
</reference>
<keyword evidence="1" id="KW-0229">DNA integration</keyword>
<dbReference type="SMART" id="SM00857">
    <property type="entry name" value="Resolvase"/>
    <property type="match status" value="1"/>
</dbReference>
<feature type="domain" description="Resolvase/invertase-type recombinase catalytic" evidence="6">
    <location>
        <begin position="10"/>
        <end position="142"/>
    </location>
</feature>
<evidence type="ECO:0000256" key="1">
    <source>
        <dbReference type="ARBA" id="ARBA00022908"/>
    </source>
</evidence>
<dbReference type="CDD" id="cd03768">
    <property type="entry name" value="SR_ResInv"/>
    <property type="match status" value="1"/>
</dbReference>
<sequence>MTNGRTPHTRKIAYLRVSTCEQKPDRQIDGLKMICDELHIETLSATARRRPVYQTVMRRLQPGDLFIIWDLDRAYRSAKDALNELDRLRGRGIDFLIANLDIDTTTPHGRLVYTIMGALAEFERATLSRRTKEGLAAARARGKRLGRPPRLNDAQLRSADTRIGAGATYTAIAAELDVDAWTLSCSLRRYHIRKARR</sequence>
<dbReference type="Gene3D" id="1.10.10.60">
    <property type="entry name" value="Homeodomain-like"/>
    <property type="match status" value="1"/>
</dbReference>
<keyword evidence="2" id="KW-0238">DNA-binding</keyword>
<proteinExistence type="predicted"/>
<dbReference type="Pfam" id="PF00239">
    <property type="entry name" value="Resolvase"/>
    <property type="match status" value="1"/>
</dbReference>
<organism evidence="7 8">
    <name type="scientific">Mesorhizobium australicum</name>
    <dbReference type="NCBI Taxonomy" id="536018"/>
    <lineage>
        <taxon>Bacteria</taxon>
        <taxon>Pseudomonadati</taxon>
        <taxon>Pseudomonadota</taxon>
        <taxon>Alphaproteobacteria</taxon>
        <taxon>Hyphomicrobiales</taxon>
        <taxon>Phyllobacteriaceae</taxon>
        <taxon>Mesorhizobium</taxon>
    </lineage>
</organism>
<dbReference type="GO" id="GO:0015074">
    <property type="term" value="P:DNA integration"/>
    <property type="evidence" value="ECO:0007669"/>
    <property type="project" value="UniProtKB-KW"/>
</dbReference>
<feature type="active site" description="O-(5'-phospho-DNA)-serine intermediate" evidence="4 5">
    <location>
        <position position="18"/>
    </location>
</feature>
<accession>A0A1X7MZ30</accession>
<dbReference type="RefSeq" id="WP_176247424.1">
    <property type="nucleotide sequence ID" value="NZ_FXBL01000004.1"/>
</dbReference>
<evidence type="ECO:0000313" key="7">
    <source>
        <dbReference type="EMBL" id="SMH30149.1"/>
    </source>
</evidence>
<dbReference type="PANTHER" id="PTHR30461">
    <property type="entry name" value="DNA-INVERTASE FROM LAMBDOID PROPHAGE"/>
    <property type="match status" value="1"/>
</dbReference>
<name>A0A1X7MZ30_9HYPH</name>
<dbReference type="PROSITE" id="PS51736">
    <property type="entry name" value="RECOMBINASES_3"/>
    <property type="match status" value="1"/>
</dbReference>
<dbReference type="EMBL" id="FXBL01000004">
    <property type="protein sequence ID" value="SMH30149.1"/>
    <property type="molecule type" value="Genomic_DNA"/>
</dbReference>
<evidence type="ECO:0000313" key="8">
    <source>
        <dbReference type="Proteomes" id="UP000193083"/>
    </source>
</evidence>
<evidence type="ECO:0000259" key="6">
    <source>
        <dbReference type="PROSITE" id="PS51736"/>
    </source>
</evidence>
<keyword evidence="3" id="KW-0233">DNA recombination</keyword>
<keyword evidence="8" id="KW-1185">Reference proteome</keyword>